<keyword evidence="6 9" id="KW-0472">Membrane</keyword>
<dbReference type="KEGG" id="rch:RUM_12960"/>
<dbReference type="AlphaFoldDB" id="D4LCS9"/>
<evidence type="ECO:0000256" key="1">
    <source>
        <dbReference type="ARBA" id="ARBA00022475"/>
    </source>
</evidence>
<keyword evidence="7 9" id="KW-0675">Receptor</keyword>
<dbReference type="InterPro" id="IPR013822">
    <property type="entry name" value="Signal_recog_particl_SRP54_hlx"/>
</dbReference>
<dbReference type="NCBIfam" id="TIGR00064">
    <property type="entry name" value="ftsY"/>
    <property type="match status" value="1"/>
</dbReference>
<evidence type="ECO:0000313" key="11">
    <source>
        <dbReference type="EMBL" id="CBL17424.1"/>
    </source>
</evidence>
<dbReference type="GO" id="GO:0005047">
    <property type="term" value="F:signal recognition particle binding"/>
    <property type="evidence" value="ECO:0007669"/>
    <property type="project" value="TreeGrafter"/>
</dbReference>
<comment type="subcellular location">
    <subcellularLocation>
        <location evidence="9">Cell membrane</location>
        <topology evidence="9">Peripheral membrane protein</topology>
        <orientation evidence="9">Cytoplasmic side</orientation>
    </subcellularLocation>
    <subcellularLocation>
        <location evidence="9">Cytoplasm</location>
    </subcellularLocation>
</comment>
<dbReference type="InterPro" id="IPR000897">
    <property type="entry name" value="SRP54_GTPase_dom"/>
</dbReference>
<accession>D4LCS9</accession>
<dbReference type="InterPro" id="IPR036225">
    <property type="entry name" value="SRP/SRP_N"/>
</dbReference>
<dbReference type="SMART" id="SM00962">
    <property type="entry name" value="SRP54"/>
    <property type="match status" value="1"/>
</dbReference>
<dbReference type="Gene3D" id="1.20.120.140">
    <property type="entry name" value="Signal recognition particle SRP54, nucleotide-binding domain"/>
    <property type="match status" value="1"/>
</dbReference>
<keyword evidence="1 9" id="KW-1003">Cell membrane</keyword>
<dbReference type="Pfam" id="PF02881">
    <property type="entry name" value="SRP54_N"/>
    <property type="match status" value="1"/>
</dbReference>
<dbReference type="GO" id="GO:0006614">
    <property type="term" value="P:SRP-dependent cotranslational protein targeting to membrane"/>
    <property type="evidence" value="ECO:0007669"/>
    <property type="project" value="InterPro"/>
</dbReference>
<organism evidence="11 12">
    <name type="scientific">Ruminococcus champanellensis (strain DSM 18848 / JCM 17042 / KCTC 15320 / 18P13)</name>
    <dbReference type="NCBI Taxonomy" id="213810"/>
    <lineage>
        <taxon>Bacteria</taxon>
        <taxon>Bacillati</taxon>
        <taxon>Bacillota</taxon>
        <taxon>Clostridia</taxon>
        <taxon>Eubacteriales</taxon>
        <taxon>Oscillospiraceae</taxon>
        <taxon>Ruminococcus</taxon>
    </lineage>
</organism>
<feature type="binding site" evidence="9">
    <location>
        <begin position="107"/>
        <end position="114"/>
    </location>
    <ligand>
        <name>GTP</name>
        <dbReference type="ChEBI" id="CHEBI:37565"/>
    </ligand>
</feature>
<evidence type="ECO:0000256" key="7">
    <source>
        <dbReference type="ARBA" id="ARBA00023170"/>
    </source>
</evidence>
<dbReference type="SUPFAM" id="SSF52540">
    <property type="entry name" value="P-loop containing nucleoside triphosphate hydrolases"/>
    <property type="match status" value="1"/>
</dbReference>
<sequence length="319" mass="34774">MGLFSKIKEGLRKTKESMISGMQRVVNSFTKIDEDLFEQLEETMIMSDMGVETSVEICEKLRKRVKERGVTDPGKIMELIQEIISEMMGEDVALDLSTTPSIILVIGVNGAGKTTTIGKLCHQYKQQGKKVLVAAADTFRAAAIDQLEVWTQRAGVDLVKHAEGSDPAAVVFDAVTAAKARKTDVLICDTAGRLHNKKNLMEELRKINRIISQQAEGCAVETLLVLDATTGQNAVNQARLFNEVADITGIVLTKLDGTAKGGIVISIKNELGIPVKLIGVGEQIDDLQPFDSRSFVTALFERTDKGEEQANEADHTGDE</sequence>
<evidence type="ECO:0000256" key="2">
    <source>
        <dbReference type="ARBA" id="ARBA00022490"/>
    </source>
</evidence>
<dbReference type="BioCyc" id="RCHA213810:RUM_RS06285-MONOMER"/>
<name>D4LCS9_RUMC1</name>
<reference evidence="11" key="1">
    <citation type="submission" date="2010-03" db="EMBL/GenBank/DDBJ databases">
        <title>The genome sequence of Ruminococcus sp. 18P13.</title>
        <authorList>
            <consortium name="metaHIT consortium -- http://www.metahit.eu/"/>
            <person name="Pajon A."/>
            <person name="Turner K."/>
            <person name="Parkhill J."/>
            <person name="Bernalier A."/>
        </authorList>
    </citation>
    <scope>NUCLEOTIDE SEQUENCE [LARGE SCALE GENOMIC DNA]</scope>
    <source>
        <strain evidence="11">Type strain: 18P13</strain>
    </source>
</reference>
<dbReference type="InterPro" id="IPR042101">
    <property type="entry name" value="SRP54_N_sf"/>
</dbReference>
<keyword evidence="3 9" id="KW-0547">Nucleotide-binding</keyword>
<dbReference type="GO" id="GO:0005737">
    <property type="term" value="C:cytoplasm"/>
    <property type="evidence" value="ECO:0007669"/>
    <property type="project" value="UniProtKB-SubCell"/>
</dbReference>
<dbReference type="SMART" id="SM00382">
    <property type="entry name" value="AAA"/>
    <property type="match status" value="1"/>
</dbReference>
<comment type="function">
    <text evidence="9">Involved in targeting and insertion of nascent membrane proteins into the cytoplasmic membrane. Acts as a receptor for the complex formed by the signal recognition particle (SRP) and the ribosome-nascent chain (RNC).</text>
</comment>
<dbReference type="Gene3D" id="3.40.50.300">
    <property type="entry name" value="P-loop containing nucleotide triphosphate hydrolases"/>
    <property type="match status" value="1"/>
</dbReference>
<gene>
    <name evidence="9" type="primary">ftsY</name>
    <name evidence="11" type="ordered locus">RUM_12960</name>
</gene>
<proteinExistence type="inferred from homology"/>
<dbReference type="PANTHER" id="PTHR43134:SF1">
    <property type="entry name" value="SIGNAL RECOGNITION PARTICLE RECEPTOR SUBUNIT ALPHA"/>
    <property type="match status" value="1"/>
</dbReference>
<feature type="binding site" evidence="9">
    <location>
        <begin position="189"/>
        <end position="193"/>
    </location>
    <ligand>
        <name>GTP</name>
        <dbReference type="ChEBI" id="CHEBI:37565"/>
    </ligand>
</feature>
<dbReference type="EC" id="3.6.5.4" evidence="9"/>
<dbReference type="InterPro" id="IPR027417">
    <property type="entry name" value="P-loop_NTPase"/>
</dbReference>
<feature type="domain" description="SRP54-type proteins GTP-binding" evidence="10">
    <location>
        <begin position="274"/>
        <end position="287"/>
    </location>
</feature>
<dbReference type="PROSITE" id="PS00300">
    <property type="entry name" value="SRP54"/>
    <property type="match status" value="1"/>
</dbReference>
<comment type="catalytic activity">
    <reaction evidence="8 9">
        <text>GTP + H2O = GDP + phosphate + H(+)</text>
        <dbReference type="Rhea" id="RHEA:19669"/>
        <dbReference type="ChEBI" id="CHEBI:15377"/>
        <dbReference type="ChEBI" id="CHEBI:15378"/>
        <dbReference type="ChEBI" id="CHEBI:37565"/>
        <dbReference type="ChEBI" id="CHEBI:43474"/>
        <dbReference type="ChEBI" id="CHEBI:58189"/>
        <dbReference type="EC" id="3.6.5.4"/>
    </reaction>
</comment>
<dbReference type="PANTHER" id="PTHR43134">
    <property type="entry name" value="SIGNAL RECOGNITION PARTICLE RECEPTOR SUBUNIT ALPHA"/>
    <property type="match status" value="1"/>
</dbReference>
<keyword evidence="4 9" id="KW-0378">Hydrolase</keyword>
<dbReference type="GeneID" id="83156033"/>
<evidence type="ECO:0000259" key="10">
    <source>
        <dbReference type="PROSITE" id="PS00300"/>
    </source>
</evidence>
<dbReference type="SUPFAM" id="SSF47364">
    <property type="entry name" value="Domain of the SRP/SRP receptor G-proteins"/>
    <property type="match status" value="1"/>
</dbReference>
<dbReference type="STRING" id="213810.RUM_12960"/>
<keyword evidence="2 9" id="KW-0963">Cytoplasm</keyword>
<dbReference type="Proteomes" id="UP000007054">
    <property type="component" value="Chromosome"/>
</dbReference>
<evidence type="ECO:0000256" key="9">
    <source>
        <dbReference type="HAMAP-Rule" id="MF_00920"/>
    </source>
</evidence>
<dbReference type="CDD" id="cd17874">
    <property type="entry name" value="FtsY"/>
    <property type="match status" value="1"/>
</dbReference>
<dbReference type="FunFam" id="1.20.120.140:FF:000002">
    <property type="entry name" value="Signal recognition particle receptor FtsY"/>
    <property type="match status" value="1"/>
</dbReference>
<reference evidence="11" key="2">
    <citation type="submission" date="2010-03" db="EMBL/GenBank/DDBJ databases">
        <authorList>
            <person name="Pajon A."/>
        </authorList>
    </citation>
    <scope>NUCLEOTIDE SEQUENCE</scope>
    <source>
        <strain evidence="11">Type strain: 18P13</strain>
    </source>
</reference>
<evidence type="ECO:0000256" key="5">
    <source>
        <dbReference type="ARBA" id="ARBA00023134"/>
    </source>
</evidence>
<feature type="binding site" evidence="9">
    <location>
        <begin position="253"/>
        <end position="256"/>
    </location>
    <ligand>
        <name>GTP</name>
        <dbReference type="ChEBI" id="CHEBI:37565"/>
    </ligand>
</feature>
<dbReference type="HAMAP" id="MF_00920">
    <property type="entry name" value="FtsY"/>
    <property type="match status" value="1"/>
</dbReference>
<evidence type="ECO:0000313" key="12">
    <source>
        <dbReference type="Proteomes" id="UP000007054"/>
    </source>
</evidence>
<dbReference type="EMBL" id="FP929052">
    <property type="protein sequence ID" value="CBL17424.1"/>
    <property type="molecule type" value="Genomic_DNA"/>
</dbReference>
<dbReference type="HOGENOM" id="CLU_009301_3_4_9"/>
<evidence type="ECO:0000256" key="3">
    <source>
        <dbReference type="ARBA" id="ARBA00022741"/>
    </source>
</evidence>
<comment type="subunit">
    <text evidence="9">Part of the signal recognition particle protein translocation system, which is composed of SRP and FtsY.</text>
</comment>
<dbReference type="FunFam" id="3.40.50.300:FF:000053">
    <property type="entry name" value="Signal recognition particle receptor FtsY"/>
    <property type="match status" value="1"/>
</dbReference>
<dbReference type="GO" id="GO:0005886">
    <property type="term" value="C:plasma membrane"/>
    <property type="evidence" value="ECO:0007669"/>
    <property type="project" value="UniProtKB-SubCell"/>
</dbReference>
<dbReference type="GO" id="GO:0005525">
    <property type="term" value="F:GTP binding"/>
    <property type="evidence" value="ECO:0007669"/>
    <property type="project" value="UniProtKB-UniRule"/>
</dbReference>
<protein>
    <recommendedName>
        <fullName evidence="9">Signal recognition particle receptor FtsY</fullName>
        <shortName evidence="9">SRP receptor</shortName>
        <ecNumber evidence="9">3.6.5.4</ecNumber>
    </recommendedName>
</protein>
<dbReference type="RefSeq" id="WP_015558331.1">
    <property type="nucleotide sequence ID" value="NC_021039.1"/>
</dbReference>
<dbReference type="SMART" id="SM00963">
    <property type="entry name" value="SRP54_N"/>
    <property type="match status" value="1"/>
</dbReference>
<dbReference type="Pfam" id="PF00448">
    <property type="entry name" value="SRP54"/>
    <property type="match status" value="1"/>
</dbReference>
<dbReference type="PATRIC" id="fig|213810.4.peg.1192"/>
<keyword evidence="5 9" id="KW-0342">GTP-binding</keyword>
<dbReference type="InterPro" id="IPR003593">
    <property type="entry name" value="AAA+_ATPase"/>
</dbReference>
<dbReference type="GO" id="GO:0003924">
    <property type="term" value="F:GTPase activity"/>
    <property type="evidence" value="ECO:0007669"/>
    <property type="project" value="UniProtKB-UniRule"/>
</dbReference>
<keyword evidence="12" id="KW-1185">Reference proteome</keyword>
<evidence type="ECO:0000256" key="6">
    <source>
        <dbReference type="ARBA" id="ARBA00023136"/>
    </source>
</evidence>
<dbReference type="InterPro" id="IPR004390">
    <property type="entry name" value="SR_rcpt_FtsY"/>
</dbReference>
<evidence type="ECO:0000256" key="8">
    <source>
        <dbReference type="ARBA" id="ARBA00048027"/>
    </source>
</evidence>
<evidence type="ECO:0000256" key="4">
    <source>
        <dbReference type="ARBA" id="ARBA00022801"/>
    </source>
</evidence>
<comment type="similarity">
    <text evidence="9">Belongs to the GTP-binding SRP family. FtsY subfamily.</text>
</comment>